<evidence type="ECO:0000313" key="2">
    <source>
        <dbReference type="EMBL" id="RXG32649.1"/>
    </source>
</evidence>
<gene>
    <name evidence="2" type="ORF">DSL99_425</name>
</gene>
<organism evidence="2 3">
    <name type="scientific">Leeuwenhoekiella marinoflava</name>
    <dbReference type="NCBI Taxonomy" id="988"/>
    <lineage>
        <taxon>Bacteria</taxon>
        <taxon>Pseudomonadati</taxon>
        <taxon>Bacteroidota</taxon>
        <taxon>Flavobacteriia</taxon>
        <taxon>Flavobacteriales</taxon>
        <taxon>Flavobacteriaceae</taxon>
        <taxon>Leeuwenhoekiella</taxon>
    </lineage>
</organism>
<accession>A0A4Q0PPY7</accession>
<feature type="domain" description="DUF4859" evidence="1">
    <location>
        <begin position="14"/>
        <end position="81"/>
    </location>
</feature>
<dbReference type="Proteomes" id="UP000290608">
    <property type="component" value="Unassembled WGS sequence"/>
</dbReference>
<dbReference type="AlphaFoldDB" id="A0A4Q0PPY7"/>
<dbReference type="Pfam" id="PF16151">
    <property type="entry name" value="DUF4859"/>
    <property type="match status" value="1"/>
</dbReference>
<reference evidence="2 3" key="1">
    <citation type="submission" date="2018-07" db="EMBL/GenBank/DDBJ databases">
        <title>Leeuwenhoekiella genomics.</title>
        <authorList>
            <person name="Tahon G."/>
            <person name="Willems A."/>
        </authorList>
    </citation>
    <scope>NUCLEOTIDE SEQUENCE [LARGE SCALE GENOMIC DNA]</scope>
    <source>
        <strain evidence="2 3">LMG 1345</strain>
    </source>
</reference>
<dbReference type="InterPro" id="IPR032339">
    <property type="entry name" value="DUF4859"/>
</dbReference>
<name>A0A4Q0PPY7_9FLAO</name>
<evidence type="ECO:0000259" key="1">
    <source>
        <dbReference type="Pfam" id="PF16151"/>
    </source>
</evidence>
<dbReference type="STRING" id="1122159.SAMN02745246_00484"/>
<dbReference type="RefSeq" id="WP_164917813.1">
    <property type="nucleotide sequence ID" value="NZ_QOVL01000002.1"/>
</dbReference>
<protein>
    <recommendedName>
        <fullName evidence="1">DUF4859 domain-containing protein</fullName>
    </recommendedName>
</protein>
<evidence type="ECO:0000313" key="3">
    <source>
        <dbReference type="Proteomes" id="UP000290608"/>
    </source>
</evidence>
<dbReference type="EMBL" id="QOVL01000002">
    <property type="protein sequence ID" value="RXG32649.1"/>
    <property type="molecule type" value="Genomic_DNA"/>
</dbReference>
<sequence>MSLSFMLYSAGDLISETTANGYGHWFSSAGDVVSWGDTAFLFSEFDEAGLKFSIGQFPARLTTGDTYTIKQALVYEYESGKSVQATFTFEIQIE</sequence>
<comment type="caution">
    <text evidence="2">The sequence shown here is derived from an EMBL/GenBank/DDBJ whole genome shotgun (WGS) entry which is preliminary data.</text>
</comment>
<proteinExistence type="predicted"/>